<dbReference type="OrthoDB" id="287644at2"/>
<evidence type="ECO:0000313" key="2">
    <source>
        <dbReference type="EMBL" id="ABC80164.1"/>
    </source>
</evidence>
<name>Q2IMY2_ANADE</name>
<dbReference type="SUPFAM" id="SSF47336">
    <property type="entry name" value="ACP-like"/>
    <property type="match status" value="1"/>
</dbReference>
<proteinExistence type="predicted"/>
<dbReference type="RefSeq" id="WP_011419447.1">
    <property type="nucleotide sequence ID" value="NC_007760.1"/>
</dbReference>
<dbReference type="eggNOG" id="COG0236">
    <property type="taxonomic scope" value="Bacteria"/>
</dbReference>
<sequence>MVTGRDAGAAAVGGGAEGRVAAEIVRIARDELRLDGASAALAEGRDAPLADRLDSLARLSLVVAVEDRFRIALDDEGALAVRTLGDLARLVVARAAPELLP</sequence>
<dbReference type="Gene3D" id="1.10.1200.10">
    <property type="entry name" value="ACP-like"/>
    <property type="match status" value="1"/>
</dbReference>
<dbReference type="HOGENOM" id="CLU_2406904_0_0_7"/>
<dbReference type="STRING" id="290397.Adeh_0388"/>
<dbReference type="KEGG" id="ade:Adeh_0388"/>
<organism evidence="2 3">
    <name type="scientific">Anaeromyxobacter dehalogenans (strain 2CP-C)</name>
    <dbReference type="NCBI Taxonomy" id="290397"/>
    <lineage>
        <taxon>Bacteria</taxon>
        <taxon>Pseudomonadati</taxon>
        <taxon>Myxococcota</taxon>
        <taxon>Myxococcia</taxon>
        <taxon>Myxococcales</taxon>
        <taxon>Cystobacterineae</taxon>
        <taxon>Anaeromyxobacteraceae</taxon>
        <taxon>Anaeromyxobacter</taxon>
    </lineage>
</organism>
<gene>
    <name evidence="2" type="ordered locus">Adeh_0388</name>
</gene>
<accession>Q2IMY2</accession>
<dbReference type="InterPro" id="IPR036736">
    <property type="entry name" value="ACP-like_sf"/>
</dbReference>
<reference evidence="2" key="1">
    <citation type="submission" date="2006-01" db="EMBL/GenBank/DDBJ databases">
        <title>Complete sequence of Anaeromyxobacter dehalogenans 2CP-C.</title>
        <authorList>
            <consortium name="US DOE Joint Genome Institute"/>
            <person name="Copeland A."/>
            <person name="Lucas S."/>
            <person name="Lapidus A."/>
            <person name="Barry K."/>
            <person name="Detter J.C."/>
            <person name="Glavina T."/>
            <person name="Hammon N."/>
            <person name="Israni S."/>
            <person name="Pitluck S."/>
            <person name="Brettin T."/>
            <person name="Bruce D."/>
            <person name="Han C."/>
            <person name="Tapia R."/>
            <person name="Gilna P."/>
            <person name="Kiss H."/>
            <person name="Schmutz J."/>
            <person name="Larimer F."/>
            <person name="Land M."/>
            <person name="Kyrpides N."/>
            <person name="Anderson I."/>
            <person name="Sanford R.A."/>
            <person name="Ritalahti K.M."/>
            <person name="Thomas H.S."/>
            <person name="Kirby J.R."/>
            <person name="Zhulin I.B."/>
            <person name="Loeffler F.E."/>
            <person name="Richardson P."/>
        </authorList>
    </citation>
    <scope>NUCLEOTIDE SEQUENCE</scope>
    <source>
        <strain evidence="2">2CP-C</strain>
    </source>
</reference>
<dbReference type="EMBL" id="CP000251">
    <property type="protein sequence ID" value="ABC80164.1"/>
    <property type="molecule type" value="Genomic_DNA"/>
</dbReference>
<dbReference type="AlphaFoldDB" id="Q2IMY2"/>
<feature type="domain" description="Carrier" evidence="1">
    <location>
        <begin position="24"/>
        <end position="91"/>
    </location>
</feature>
<evidence type="ECO:0000259" key="1">
    <source>
        <dbReference type="Pfam" id="PF00550"/>
    </source>
</evidence>
<dbReference type="Pfam" id="PF00550">
    <property type="entry name" value="PP-binding"/>
    <property type="match status" value="1"/>
</dbReference>
<protein>
    <recommendedName>
        <fullName evidence="1">Carrier domain-containing protein</fullName>
    </recommendedName>
</protein>
<dbReference type="Proteomes" id="UP000001935">
    <property type="component" value="Chromosome"/>
</dbReference>
<dbReference type="InterPro" id="IPR009081">
    <property type="entry name" value="PP-bd_ACP"/>
</dbReference>
<evidence type="ECO:0000313" key="3">
    <source>
        <dbReference type="Proteomes" id="UP000001935"/>
    </source>
</evidence>